<accession>A0A417Z035</accession>
<reference evidence="2 3" key="1">
    <citation type="journal article" date="2017" name="Int. J. Syst. Evol. Microbiol.">
        <title>Bacillus notoginsengisoli sp. nov., a novel bacterium isolated from the rhizosphere of Panax notoginseng.</title>
        <authorList>
            <person name="Zhang M.Y."/>
            <person name="Cheng J."/>
            <person name="Cai Y."/>
            <person name="Zhang T.Y."/>
            <person name="Wu Y.Y."/>
            <person name="Manikprabhu D."/>
            <person name="Li W.J."/>
            <person name="Zhang Y.X."/>
        </authorList>
    </citation>
    <scope>NUCLEOTIDE SEQUENCE [LARGE SCALE GENOMIC DNA]</scope>
    <source>
        <strain evidence="2 3">JCM 30743</strain>
    </source>
</reference>
<gene>
    <name evidence="2" type="ORF">D1B31_01055</name>
</gene>
<keyword evidence="1" id="KW-0812">Transmembrane</keyword>
<sequence>MKNYFIRLFFGILTLGILIGVRYLFNIDLFSEDRYPLLLLAIPFSMMVGGWGGWYLYRRIRNKKNDYQKIFK</sequence>
<dbReference type="RefSeq" id="WP_118918899.1">
    <property type="nucleotide sequence ID" value="NZ_QWEG01000001.1"/>
</dbReference>
<dbReference type="AlphaFoldDB" id="A0A417Z035"/>
<keyword evidence="3" id="KW-1185">Reference proteome</keyword>
<name>A0A417Z035_9BACI</name>
<dbReference type="EMBL" id="QWEG01000001">
    <property type="protein sequence ID" value="RHW43291.1"/>
    <property type="molecule type" value="Genomic_DNA"/>
</dbReference>
<proteinExistence type="predicted"/>
<feature type="transmembrane region" description="Helical" evidence="1">
    <location>
        <begin position="5"/>
        <end position="25"/>
    </location>
</feature>
<evidence type="ECO:0000256" key="1">
    <source>
        <dbReference type="SAM" id="Phobius"/>
    </source>
</evidence>
<comment type="caution">
    <text evidence="2">The sequence shown here is derived from an EMBL/GenBank/DDBJ whole genome shotgun (WGS) entry which is preliminary data.</text>
</comment>
<dbReference type="Proteomes" id="UP000284416">
    <property type="component" value="Unassembled WGS sequence"/>
</dbReference>
<organism evidence="2 3">
    <name type="scientific">Neobacillus notoginsengisoli</name>
    <dbReference type="NCBI Taxonomy" id="1578198"/>
    <lineage>
        <taxon>Bacteria</taxon>
        <taxon>Bacillati</taxon>
        <taxon>Bacillota</taxon>
        <taxon>Bacilli</taxon>
        <taxon>Bacillales</taxon>
        <taxon>Bacillaceae</taxon>
        <taxon>Neobacillus</taxon>
    </lineage>
</organism>
<feature type="transmembrane region" description="Helical" evidence="1">
    <location>
        <begin position="37"/>
        <end position="57"/>
    </location>
</feature>
<dbReference type="OrthoDB" id="2973631at2"/>
<keyword evidence="1" id="KW-1133">Transmembrane helix</keyword>
<keyword evidence="1" id="KW-0472">Membrane</keyword>
<evidence type="ECO:0000313" key="2">
    <source>
        <dbReference type="EMBL" id="RHW43291.1"/>
    </source>
</evidence>
<protein>
    <submittedName>
        <fullName evidence="2">Uncharacterized protein</fullName>
    </submittedName>
</protein>
<evidence type="ECO:0000313" key="3">
    <source>
        <dbReference type="Proteomes" id="UP000284416"/>
    </source>
</evidence>